<evidence type="ECO:0000313" key="1">
    <source>
        <dbReference type="EMBL" id="KAL3581024.1"/>
    </source>
</evidence>
<name>A0ACC4BQZ5_POPAL</name>
<reference evidence="1 2" key="1">
    <citation type="journal article" date="2024" name="Plant Biotechnol. J.">
        <title>Genome and CRISPR/Cas9 system of a widespread forest tree (Populus alba) in the world.</title>
        <authorList>
            <person name="Liu Y.J."/>
            <person name="Jiang P.F."/>
            <person name="Han X.M."/>
            <person name="Li X.Y."/>
            <person name="Wang H.M."/>
            <person name="Wang Y.J."/>
            <person name="Wang X.X."/>
            <person name="Zeng Q.Y."/>
        </authorList>
    </citation>
    <scope>NUCLEOTIDE SEQUENCE [LARGE SCALE GENOMIC DNA]</scope>
    <source>
        <strain evidence="2">cv. PAL-ZL1</strain>
    </source>
</reference>
<keyword evidence="2" id="KW-1185">Reference proteome</keyword>
<dbReference type="Proteomes" id="UP000309997">
    <property type="component" value="Unassembled WGS sequence"/>
</dbReference>
<proteinExistence type="predicted"/>
<comment type="caution">
    <text evidence="1">The sequence shown here is derived from an EMBL/GenBank/DDBJ whole genome shotgun (WGS) entry which is preliminary data.</text>
</comment>
<evidence type="ECO:0000313" key="2">
    <source>
        <dbReference type="Proteomes" id="UP000309997"/>
    </source>
</evidence>
<sequence length="125" mass="13928">MLSKKRPLKLLPPIAGMLDGASHPISPNPITFSFVAEEGLTVPKTNGGGGGDRWGQRTLFCMRWRCFMEEKDCMDVLWINGMLPRRSCMDKVGTEMIEIGQKTVKLCLRLLLCVVRSSPEKSGTE</sequence>
<gene>
    <name evidence="1" type="ORF">D5086_018859</name>
</gene>
<dbReference type="EMBL" id="RCHU02000009">
    <property type="protein sequence ID" value="KAL3581024.1"/>
    <property type="molecule type" value="Genomic_DNA"/>
</dbReference>
<organism evidence="1 2">
    <name type="scientific">Populus alba</name>
    <name type="common">White poplar</name>
    <dbReference type="NCBI Taxonomy" id="43335"/>
    <lineage>
        <taxon>Eukaryota</taxon>
        <taxon>Viridiplantae</taxon>
        <taxon>Streptophyta</taxon>
        <taxon>Embryophyta</taxon>
        <taxon>Tracheophyta</taxon>
        <taxon>Spermatophyta</taxon>
        <taxon>Magnoliopsida</taxon>
        <taxon>eudicotyledons</taxon>
        <taxon>Gunneridae</taxon>
        <taxon>Pentapetalae</taxon>
        <taxon>rosids</taxon>
        <taxon>fabids</taxon>
        <taxon>Malpighiales</taxon>
        <taxon>Salicaceae</taxon>
        <taxon>Saliceae</taxon>
        <taxon>Populus</taxon>
    </lineage>
</organism>
<protein>
    <submittedName>
        <fullName evidence="1">Uncharacterized protein</fullName>
    </submittedName>
</protein>
<accession>A0ACC4BQZ5</accession>